<dbReference type="InterPro" id="IPR018200">
    <property type="entry name" value="USP_CS"/>
</dbReference>
<evidence type="ECO:0000256" key="5">
    <source>
        <dbReference type="ARBA" id="ARBA00022786"/>
    </source>
</evidence>
<dbReference type="SUPFAM" id="SSF54001">
    <property type="entry name" value="Cysteine proteinases"/>
    <property type="match status" value="1"/>
</dbReference>
<evidence type="ECO:0000313" key="10">
    <source>
        <dbReference type="EMBL" id="RNA18365.1"/>
    </source>
</evidence>
<comment type="catalytic activity">
    <reaction evidence="1">
        <text>Thiol-dependent hydrolysis of ester, thioester, amide, peptide and isopeptide bonds formed by the C-terminal Gly of ubiquitin (a 76-residue protein attached to proteins as an intracellular targeting signal).</text>
        <dbReference type="EC" id="3.4.19.12"/>
    </reaction>
</comment>
<evidence type="ECO:0000313" key="11">
    <source>
        <dbReference type="Proteomes" id="UP000276133"/>
    </source>
</evidence>
<dbReference type="PROSITE" id="PS50235">
    <property type="entry name" value="USP_3"/>
    <property type="match status" value="1"/>
</dbReference>
<keyword evidence="5" id="KW-0833">Ubl conjugation pathway</keyword>
<dbReference type="GO" id="GO:0005634">
    <property type="term" value="C:nucleus"/>
    <property type="evidence" value="ECO:0007669"/>
    <property type="project" value="TreeGrafter"/>
</dbReference>
<dbReference type="EMBL" id="REGN01004252">
    <property type="protein sequence ID" value="RNA18365.1"/>
    <property type="molecule type" value="Genomic_DNA"/>
</dbReference>
<dbReference type="GO" id="GO:0005829">
    <property type="term" value="C:cytosol"/>
    <property type="evidence" value="ECO:0007669"/>
    <property type="project" value="TreeGrafter"/>
</dbReference>
<dbReference type="GO" id="GO:0030330">
    <property type="term" value="P:DNA damage response, signal transduction by p53 class mediator"/>
    <property type="evidence" value="ECO:0007669"/>
    <property type="project" value="TreeGrafter"/>
</dbReference>
<feature type="compositionally biased region" description="Polar residues" evidence="8">
    <location>
        <begin position="179"/>
        <end position="189"/>
    </location>
</feature>
<dbReference type="GO" id="GO:0016579">
    <property type="term" value="P:protein deubiquitination"/>
    <property type="evidence" value="ECO:0007669"/>
    <property type="project" value="InterPro"/>
</dbReference>
<dbReference type="PANTHER" id="PTHR24006">
    <property type="entry name" value="UBIQUITIN CARBOXYL-TERMINAL HYDROLASE"/>
    <property type="match status" value="1"/>
</dbReference>
<feature type="domain" description="USP" evidence="9">
    <location>
        <begin position="276"/>
        <end position="662"/>
    </location>
</feature>
<evidence type="ECO:0000256" key="7">
    <source>
        <dbReference type="ARBA" id="ARBA00022807"/>
    </source>
</evidence>
<keyword evidence="11" id="KW-1185">Reference proteome</keyword>
<dbReference type="GO" id="GO:0006508">
    <property type="term" value="P:proteolysis"/>
    <property type="evidence" value="ECO:0007669"/>
    <property type="project" value="UniProtKB-KW"/>
</dbReference>
<keyword evidence="7" id="KW-0788">Thiol protease</keyword>
<sequence length="665" mass="75274">MNSLHIASRNRIQTNFDQLLLGEKKILKCFDIKKKLVDRKTRDKYTENNSSIGRLECQSDAFKLDQTLSNKLRKESGSGMEVTNLPPPSNTNTEQQRRNKKKKPPNYYQNEEIAAILKKTDSLVPGPTTEMSNTSPSPQSSERKHLEPDSATNQLSANDTVKAFEEAKTEENEEEKSAPASNWPASEASNKSWSSLFKSRQLESASQKSQTKPVQCPKAVVVQHTNSGYSQSSSSSSISASLSSNSDQNLTESFKTIANFLKSCELKHSAPALQPRGIRNKQNWCYVNATLQALLACPPFYNLIKSIYGKMKSSNANMQAVPFVWALGRFINEFKVMVRSASNTDQVKLSASNGKELVIGDPFEIDYFYETLSLLKSEIAFKSGRQEDAQEFLSFLLNRVHEEMVKCLDSLSAEAAKADNVPNGSGNPREEINNNNQEDADEWKEVGKKNRALITRKTEFKQSPLSDIFCGQFRSALSQTGFKDKESASLEPFFTLPLDIQSDSVRNISQALENFVQREEVHGLTNNDTKQEVEAFKRISFEDLPPVLILYLKCFVYDKYGGIQKLLKRVDFQIDLEISKELISSGQRSKLKDKRSKYKLFAVEYHYGDKATGGHYITDVYHPGIISWVRYDDANVRICNNQQVLRSEDKKLVPYLLYYRRADLI</sequence>
<dbReference type="Pfam" id="PF00443">
    <property type="entry name" value="UCH"/>
    <property type="match status" value="1"/>
</dbReference>
<dbReference type="GO" id="GO:0010506">
    <property type="term" value="P:regulation of autophagy"/>
    <property type="evidence" value="ECO:0007669"/>
    <property type="project" value="TreeGrafter"/>
</dbReference>
<dbReference type="CDD" id="cd02257">
    <property type="entry name" value="Peptidase_C19"/>
    <property type="match status" value="1"/>
</dbReference>
<dbReference type="EC" id="3.4.19.12" evidence="3"/>
<evidence type="ECO:0000259" key="9">
    <source>
        <dbReference type="PROSITE" id="PS50235"/>
    </source>
</evidence>
<accession>A0A3M7R550</accession>
<name>A0A3M7R550_BRAPC</name>
<feature type="region of interest" description="Disordered" evidence="8">
    <location>
        <begin position="418"/>
        <end position="444"/>
    </location>
</feature>
<evidence type="ECO:0000256" key="8">
    <source>
        <dbReference type="SAM" id="MobiDB-lite"/>
    </source>
</evidence>
<evidence type="ECO:0000256" key="1">
    <source>
        <dbReference type="ARBA" id="ARBA00000707"/>
    </source>
</evidence>
<evidence type="ECO:0000256" key="2">
    <source>
        <dbReference type="ARBA" id="ARBA00005427"/>
    </source>
</evidence>
<evidence type="ECO:0000256" key="4">
    <source>
        <dbReference type="ARBA" id="ARBA00022670"/>
    </source>
</evidence>
<dbReference type="InterPro" id="IPR028889">
    <property type="entry name" value="USP"/>
</dbReference>
<keyword evidence="4" id="KW-0645">Protease</keyword>
<protein>
    <recommendedName>
        <fullName evidence="3">ubiquitinyl hydrolase 1</fullName>
        <ecNumber evidence="3">3.4.19.12</ecNumber>
    </recommendedName>
</protein>
<organism evidence="10 11">
    <name type="scientific">Brachionus plicatilis</name>
    <name type="common">Marine rotifer</name>
    <name type="synonym">Brachionus muelleri</name>
    <dbReference type="NCBI Taxonomy" id="10195"/>
    <lineage>
        <taxon>Eukaryota</taxon>
        <taxon>Metazoa</taxon>
        <taxon>Spiralia</taxon>
        <taxon>Gnathifera</taxon>
        <taxon>Rotifera</taxon>
        <taxon>Eurotatoria</taxon>
        <taxon>Monogononta</taxon>
        <taxon>Pseudotrocha</taxon>
        <taxon>Ploima</taxon>
        <taxon>Brachionidae</taxon>
        <taxon>Brachionus</taxon>
    </lineage>
</organism>
<dbReference type="PROSITE" id="PS00973">
    <property type="entry name" value="USP_2"/>
    <property type="match status" value="1"/>
</dbReference>
<keyword evidence="6 10" id="KW-0378">Hydrolase</keyword>
<dbReference type="AlphaFoldDB" id="A0A3M7R550"/>
<comment type="similarity">
    <text evidence="2">Belongs to the peptidase C19 family. USP10 subfamily.</text>
</comment>
<dbReference type="STRING" id="10195.A0A3M7R550"/>
<gene>
    <name evidence="10" type="ORF">BpHYR1_005343</name>
</gene>
<dbReference type="OrthoDB" id="429671at2759"/>
<proteinExistence type="inferred from homology"/>
<dbReference type="InterPro" id="IPR038765">
    <property type="entry name" value="Papain-like_cys_pep_sf"/>
</dbReference>
<feature type="region of interest" description="Disordered" evidence="8">
    <location>
        <begin position="72"/>
        <end position="108"/>
    </location>
</feature>
<dbReference type="Gene3D" id="3.90.70.10">
    <property type="entry name" value="Cysteine proteinases"/>
    <property type="match status" value="1"/>
</dbReference>
<reference evidence="10 11" key="1">
    <citation type="journal article" date="2018" name="Sci. Rep.">
        <title>Genomic signatures of local adaptation to the degree of environmental predictability in rotifers.</title>
        <authorList>
            <person name="Franch-Gras L."/>
            <person name="Hahn C."/>
            <person name="Garcia-Roger E.M."/>
            <person name="Carmona M.J."/>
            <person name="Serra M."/>
            <person name="Gomez A."/>
        </authorList>
    </citation>
    <scope>NUCLEOTIDE SEQUENCE [LARGE SCALE GENOMIC DNA]</scope>
    <source>
        <strain evidence="10">HYR1</strain>
    </source>
</reference>
<dbReference type="Proteomes" id="UP000276133">
    <property type="component" value="Unassembled WGS sequence"/>
</dbReference>
<evidence type="ECO:0000256" key="3">
    <source>
        <dbReference type="ARBA" id="ARBA00012759"/>
    </source>
</evidence>
<dbReference type="InterPro" id="IPR050164">
    <property type="entry name" value="Peptidase_C19"/>
</dbReference>
<dbReference type="GO" id="GO:0004843">
    <property type="term" value="F:cysteine-type deubiquitinase activity"/>
    <property type="evidence" value="ECO:0007669"/>
    <property type="project" value="UniProtKB-EC"/>
</dbReference>
<feature type="compositionally biased region" description="Polar residues" evidence="8">
    <location>
        <begin position="150"/>
        <end position="159"/>
    </location>
</feature>
<evidence type="ECO:0000256" key="6">
    <source>
        <dbReference type="ARBA" id="ARBA00022801"/>
    </source>
</evidence>
<comment type="caution">
    <text evidence="10">The sequence shown here is derived from an EMBL/GenBank/DDBJ whole genome shotgun (WGS) entry which is preliminary data.</text>
</comment>
<feature type="region of interest" description="Disordered" evidence="8">
    <location>
        <begin position="123"/>
        <end position="189"/>
    </location>
</feature>
<feature type="compositionally biased region" description="Polar residues" evidence="8">
    <location>
        <begin position="129"/>
        <end position="140"/>
    </location>
</feature>
<dbReference type="InterPro" id="IPR001394">
    <property type="entry name" value="Peptidase_C19_UCH"/>
</dbReference>
<dbReference type="PANTHER" id="PTHR24006:SF687">
    <property type="entry name" value="UBIQUITIN CARBOXYL-TERMINAL HYDROLASE 10"/>
    <property type="match status" value="1"/>
</dbReference>